<keyword evidence="15" id="KW-1185">Reference proteome</keyword>
<evidence type="ECO:0000256" key="10">
    <source>
        <dbReference type="ARBA" id="ARBA00029409"/>
    </source>
</evidence>
<accession>A0A0D0Q3U0</accession>
<dbReference type="SUPFAM" id="SSF55083">
    <property type="entry name" value="6-hydroxymethyl-7,8-dihydropterin pyrophosphokinase, HPPK"/>
    <property type="match status" value="1"/>
</dbReference>
<evidence type="ECO:0000259" key="13">
    <source>
        <dbReference type="PROSITE" id="PS00794"/>
    </source>
</evidence>
<dbReference type="GO" id="GO:0046654">
    <property type="term" value="P:tetrahydrofolate biosynthetic process"/>
    <property type="evidence" value="ECO:0007669"/>
    <property type="project" value="UniProtKB-UniPathway"/>
</dbReference>
<evidence type="ECO:0000256" key="4">
    <source>
        <dbReference type="ARBA" id="ARBA00016218"/>
    </source>
</evidence>
<evidence type="ECO:0000256" key="5">
    <source>
        <dbReference type="ARBA" id="ARBA00022679"/>
    </source>
</evidence>
<dbReference type="NCBIfam" id="TIGR01498">
    <property type="entry name" value="folK"/>
    <property type="match status" value="1"/>
</dbReference>
<dbReference type="Pfam" id="PF01288">
    <property type="entry name" value="HPPK"/>
    <property type="match status" value="1"/>
</dbReference>
<dbReference type="PANTHER" id="PTHR43071">
    <property type="entry name" value="2-AMINO-4-HYDROXY-6-HYDROXYMETHYLDIHYDROPTERIDINE PYROPHOSPHOKINASE"/>
    <property type="match status" value="1"/>
</dbReference>
<evidence type="ECO:0000313" key="14">
    <source>
        <dbReference type="EMBL" id="KIQ69174.1"/>
    </source>
</evidence>
<sequence>MVQGSGQAGDATSPRRTALIALGSNIDSRDGRPLDTLRKATGEVSSQLHADPADIRHARFYRTPAYPAGSGPDFVNSAMAVVTRHSAGRILSVLHGVEAAFGRVRAGRWGARTLDLDLLAVDGEVAPDAATLRRWIDLPPERQRTETPDRLLLPHPRMQDRAFVLVPLADVAPDWTHPLLGLTVAQMLARQPAADRDAVVALPPET</sequence>
<keyword evidence="7 14" id="KW-0418">Kinase</keyword>
<dbReference type="PROSITE" id="PS00794">
    <property type="entry name" value="HPPK"/>
    <property type="match status" value="1"/>
</dbReference>
<dbReference type="CDD" id="cd00483">
    <property type="entry name" value="HPPK"/>
    <property type="match status" value="1"/>
</dbReference>
<dbReference type="GO" id="GO:0046656">
    <property type="term" value="P:folic acid biosynthetic process"/>
    <property type="evidence" value="ECO:0007669"/>
    <property type="project" value="UniProtKB-KW"/>
</dbReference>
<dbReference type="Gene3D" id="3.30.70.560">
    <property type="entry name" value="7,8-Dihydro-6-hydroxymethylpterin-pyrophosphokinase HPPK"/>
    <property type="match status" value="1"/>
</dbReference>
<evidence type="ECO:0000256" key="6">
    <source>
        <dbReference type="ARBA" id="ARBA00022741"/>
    </source>
</evidence>
<dbReference type="PATRIC" id="fig|1123501.6.peg.2345"/>
<dbReference type="eggNOG" id="COG0801">
    <property type="taxonomic scope" value="Bacteria"/>
</dbReference>
<protein>
    <recommendedName>
        <fullName evidence="4">2-amino-4-hydroxy-6-hydroxymethyldihydropteridine pyrophosphokinase</fullName>
        <ecNumber evidence="3">2.7.6.3</ecNumber>
    </recommendedName>
    <alternativeName>
        <fullName evidence="11">6-hydroxymethyl-7,8-dihydropterin pyrophosphokinase</fullName>
    </alternativeName>
    <alternativeName>
        <fullName evidence="12">7,8-dihydro-6-hydroxymethylpterin-pyrophosphokinase</fullName>
    </alternativeName>
</protein>
<dbReference type="GO" id="GO:0005524">
    <property type="term" value="F:ATP binding"/>
    <property type="evidence" value="ECO:0007669"/>
    <property type="project" value="UniProtKB-KW"/>
</dbReference>
<dbReference type="OrthoDB" id="9808041at2"/>
<evidence type="ECO:0000256" key="1">
    <source>
        <dbReference type="ARBA" id="ARBA00005051"/>
    </source>
</evidence>
<organism evidence="14 15">
    <name type="scientific">Wenxinia marina DSM 24838</name>
    <dbReference type="NCBI Taxonomy" id="1123501"/>
    <lineage>
        <taxon>Bacteria</taxon>
        <taxon>Pseudomonadati</taxon>
        <taxon>Pseudomonadota</taxon>
        <taxon>Alphaproteobacteria</taxon>
        <taxon>Rhodobacterales</taxon>
        <taxon>Roseobacteraceae</taxon>
        <taxon>Wenxinia</taxon>
    </lineage>
</organism>
<keyword evidence="8" id="KW-0067">ATP-binding</keyword>
<dbReference type="RefSeq" id="WP_081617147.1">
    <property type="nucleotide sequence ID" value="NZ_KB902300.1"/>
</dbReference>
<dbReference type="InterPro" id="IPR035907">
    <property type="entry name" value="Hppk_sf"/>
</dbReference>
<dbReference type="UniPathway" id="UPA00077">
    <property type="reaction ID" value="UER00155"/>
</dbReference>
<dbReference type="STRING" id="1123501.Wenmar_02244"/>
<keyword evidence="6" id="KW-0547">Nucleotide-binding</keyword>
<evidence type="ECO:0000256" key="2">
    <source>
        <dbReference type="ARBA" id="ARBA00005810"/>
    </source>
</evidence>
<comment type="similarity">
    <text evidence="2">Belongs to the HPPK family.</text>
</comment>
<dbReference type="PANTHER" id="PTHR43071:SF1">
    <property type="entry name" value="2-AMINO-4-HYDROXY-6-HYDROXYMETHYLDIHYDROPTERIDINE PYROPHOSPHOKINASE"/>
    <property type="match status" value="1"/>
</dbReference>
<comment type="caution">
    <text evidence="14">The sequence shown here is derived from an EMBL/GenBank/DDBJ whole genome shotgun (WGS) entry which is preliminary data.</text>
</comment>
<evidence type="ECO:0000256" key="9">
    <source>
        <dbReference type="ARBA" id="ARBA00022909"/>
    </source>
</evidence>
<dbReference type="EC" id="2.7.6.3" evidence="3"/>
<dbReference type="GO" id="GO:0003848">
    <property type="term" value="F:2-amino-4-hydroxy-6-hydroxymethyldihydropteridine diphosphokinase activity"/>
    <property type="evidence" value="ECO:0007669"/>
    <property type="project" value="UniProtKB-EC"/>
</dbReference>
<evidence type="ECO:0000256" key="7">
    <source>
        <dbReference type="ARBA" id="ARBA00022777"/>
    </source>
</evidence>
<reference evidence="14 15" key="1">
    <citation type="submission" date="2013-01" db="EMBL/GenBank/DDBJ databases">
        <authorList>
            <person name="Fiebig A."/>
            <person name="Goeker M."/>
            <person name="Klenk H.-P.P."/>
        </authorList>
    </citation>
    <scope>NUCLEOTIDE SEQUENCE [LARGE SCALE GENOMIC DNA]</scope>
    <source>
        <strain evidence="14 15">DSM 24838</strain>
    </source>
</reference>
<dbReference type="InterPro" id="IPR000550">
    <property type="entry name" value="Hppk"/>
</dbReference>
<gene>
    <name evidence="14" type="ORF">Wenmar_02244</name>
</gene>
<dbReference type="Proteomes" id="UP000035100">
    <property type="component" value="Unassembled WGS sequence"/>
</dbReference>
<keyword evidence="9" id="KW-0289">Folate biosynthesis</keyword>
<evidence type="ECO:0000256" key="12">
    <source>
        <dbReference type="ARBA" id="ARBA00033413"/>
    </source>
</evidence>
<proteinExistence type="inferred from homology"/>
<evidence type="ECO:0000256" key="8">
    <source>
        <dbReference type="ARBA" id="ARBA00022840"/>
    </source>
</evidence>
<comment type="function">
    <text evidence="10">Catalyzes the transfer of pyrophosphate from adenosine triphosphate (ATP) to 6-hydroxymethyl-7,8-dihydropterin, an enzymatic step in folate biosynthesis pathway.</text>
</comment>
<feature type="domain" description="7,8-dihydro-6-hydroxymethylpterin-pyrophosphokinase" evidence="13">
    <location>
        <begin position="108"/>
        <end position="119"/>
    </location>
</feature>
<name>A0A0D0Q3U0_9RHOB</name>
<evidence type="ECO:0000256" key="11">
    <source>
        <dbReference type="ARBA" id="ARBA00029766"/>
    </source>
</evidence>
<dbReference type="GO" id="GO:0016301">
    <property type="term" value="F:kinase activity"/>
    <property type="evidence" value="ECO:0007669"/>
    <property type="project" value="UniProtKB-KW"/>
</dbReference>
<comment type="pathway">
    <text evidence="1">Cofactor biosynthesis; tetrahydrofolate biosynthesis; 2-amino-4-hydroxy-6-hydroxymethyl-7,8-dihydropteridine diphosphate from 7,8-dihydroneopterin triphosphate: step 4/4.</text>
</comment>
<evidence type="ECO:0000313" key="15">
    <source>
        <dbReference type="Proteomes" id="UP000035100"/>
    </source>
</evidence>
<dbReference type="AlphaFoldDB" id="A0A0D0Q3U0"/>
<dbReference type="EMBL" id="AONG01000010">
    <property type="protein sequence ID" value="KIQ69174.1"/>
    <property type="molecule type" value="Genomic_DNA"/>
</dbReference>
<evidence type="ECO:0000256" key="3">
    <source>
        <dbReference type="ARBA" id="ARBA00013253"/>
    </source>
</evidence>
<keyword evidence="5 14" id="KW-0808">Transferase</keyword>